<dbReference type="Proteomes" id="UP000800082">
    <property type="component" value="Unassembled WGS sequence"/>
</dbReference>
<protein>
    <submittedName>
        <fullName evidence="1">Uncharacterized protein</fullName>
    </submittedName>
</protein>
<gene>
    <name evidence="1" type="ORF">M421DRAFT_78297</name>
</gene>
<evidence type="ECO:0000313" key="2">
    <source>
        <dbReference type="Proteomes" id="UP000800082"/>
    </source>
</evidence>
<reference evidence="1" key="1">
    <citation type="journal article" date="2020" name="Stud. Mycol.">
        <title>101 Dothideomycetes genomes: a test case for predicting lifestyles and emergence of pathogens.</title>
        <authorList>
            <person name="Haridas S."/>
            <person name="Albert R."/>
            <person name="Binder M."/>
            <person name="Bloem J."/>
            <person name="Labutti K."/>
            <person name="Salamov A."/>
            <person name="Andreopoulos B."/>
            <person name="Baker S."/>
            <person name="Barry K."/>
            <person name="Bills G."/>
            <person name="Bluhm B."/>
            <person name="Cannon C."/>
            <person name="Castanera R."/>
            <person name="Culley D."/>
            <person name="Daum C."/>
            <person name="Ezra D."/>
            <person name="Gonzalez J."/>
            <person name="Henrissat B."/>
            <person name="Kuo A."/>
            <person name="Liang C."/>
            <person name="Lipzen A."/>
            <person name="Lutzoni F."/>
            <person name="Magnuson J."/>
            <person name="Mondo S."/>
            <person name="Nolan M."/>
            <person name="Ohm R."/>
            <person name="Pangilinan J."/>
            <person name="Park H.-J."/>
            <person name="Ramirez L."/>
            <person name="Alfaro M."/>
            <person name="Sun H."/>
            <person name="Tritt A."/>
            <person name="Yoshinaga Y."/>
            <person name="Zwiers L.-H."/>
            <person name="Turgeon B."/>
            <person name="Goodwin S."/>
            <person name="Spatafora J."/>
            <person name="Crous P."/>
            <person name="Grigoriev I."/>
        </authorList>
    </citation>
    <scope>NUCLEOTIDE SEQUENCE</scope>
    <source>
        <strain evidence="1">CBS 183.55</strain>
    </source>
</reference>
<sequence>MFWWGLGKSGRLALVGDSPYTDVITTTNVDYHQASHITEPATFSWHDHLLP</sequence>
<dbReference type="GeneID" id="54355063"/>
<name>A0A6A5R2X1_9PLEO</name>
<proteinExistence type="predicted"/>
<keyword evidence="2" id="KW-1185">Reference proteome</keyword>
<organism evidence="1 2">
    <name type="scientific">Didymella exigua CBS 183.55</name>
    <dbReference type="NCBI Taxonomy" id="1150837"/>
    <lineage>
        <taxon>Eukaryota</taxon>
        <taxon>Fungi</taxon>
        <taxon>Dikarya</taxon>
        <taxon>Ascomycota</taxon>
        <taxon>Pezizomycotina</taxon>
        <taxon>Dothideomycetes</taxon>
        <taxon>Pleosporomycetidae</taxon>
        <taxon>Pleosporales</taxon>
        <taxon>Pleosporineae</taxon>
        <taxon>Didymellaceae</taxon>
        <taxon>Didymella</taxon>
    </lineage>
</organism>
<accession>A0A6A5R2X1</accession>
<dbReference type="AlphaFoldDB" id="A0A6A5R2X1"/>
<evidence type="ECO:0000313" key="1">
    <source>
        <dbReference type="EMBL" id="KAF1922401.1"/>
    </source>
</evidence>
<dbReference type="EMBL" id="ML979028">
    <property type="protein sequence ID" value="KAF1922401.1"/>
    <property type="molecule type" value="Genomic_DNA"/>
</dbReference>
<dbReference type="RefSeq" id="XP_033442654.1">
    <property type="nucleotide sequence ID" value="XM_033597396.1"/>
</dbReference>